<dbReference type="GO" id="GO:0003677">
    <property type="term" value="F:DNA binding"/>
    <property type="evidence" value="ECO:0007669"/>
    <property type="project" value="UniProtKB-KW"/>
</dbReference>
<reference evidence="6" key="1">
    <citation type="submission" date="2017-05" db="EMBL/GenBank/DDBJ databases">
        <authorList>
            <person name="Rodrigo-Torres L."/>
            <person name="Arahal R. D."/>
            <person name="Lucena T."/>
        </authorList>
    </citation>
    <scope>NUCLEOTIDE SEQUENCE [LARGE SCALE GENOMIC DNA]</scope>
    <source>
        <strain evidence="6">CECT 8621</strain>
    </source>
</reference>
<keyword evidence="2" id="KW-0238">DNA-binding</keyword>
<dbReference type="PRINTS" id="PR00598">
    <property type="entry name" value="HTHMARR"/>
</dbReference>
<dbReference type="OrthoDB" id="7875399at2"/>
<dbReference type="PANTHER" id="PTHR42756">
    <property type="entry name" value="TRANSCRIPTIONAL REGULATOR, MARR"/>
    <property type="match status" value="1"/>
</dbReference>
<dbReference type="RefSeq" id="WP_093966151.1">
    <property type="nucleotide sequence ID" value="NZ_FXYE01000001.1"/>
</dbReference>
<evidence type="ECO:0000313" key="6">
    <source>
        <dbReference type="Proteomes" id="UP000202922"/>
    </source>
</evidence>
<dbReference type="Proteomes" id="UP000202922">
    <property type="component" value="Unassembled WGS sequence"/>
</dbReference>
<dbReference type="SUPFAM" id="SSF46785">
    <property type="entry name" value="Winged helix' DNA-binding domain"/>
    <property type="match status" value="1"/>
</dbReference>
<dbReference type="Pfam" id="PF12802">
    <property type="entry name" value="MarR_2"/>
    <property type="match status" value="1"/>
</dbReference>
<evidence type="ECO:0000256" key="1">
    <source>
        <dbReference type="ARBA" id="ARBA00023015"/>
    </source>
</evidence>
<dbReference type="EMBL" id="FXYE01000001">
    <property type="protein sequence ID" value="SMX33164.1"/>
    <property type="molecule type" value="Genomic_DNA"/>
</dbReference>
<dbReference type="AlphaFoldDB" id="A0A238JSK8"/>
<dbReference type="Gene3D" id="1.10.10.10">
    <property type="entry name" value="Winged helix-like DNA-binding domain superfamily/Winged helix DNA-binding domain"/>
    <property type="match status" value="1"/>
</dbReference>
<evidence type="ECO:0000256" key="3">
    <source>
        <dbReference type="ARBA" id="ARBA00023163"/>
    </source>
</evidence>
<dbReference type="PROSITE" id="PS01117">
    <property type="entry name" value="HTH_MARR_1"/>
    <property type="match status" value="1"/>
</dbReference>
<dbReference type="PANTHER" id="PTHR42756:SF1">
    <property type="entry name" value="TRANSCRIPTIONAL REPRESSOR OF EMRAB OPERON"/>
    <property type="match status" value="1"/>
</dbReference>
<dbReference type="PROSITE" id="PS50995">
    <property type="entry name" value="HTH_MARR_2"/>
    <property type="match status" value="1"/>
</dbReference>
<keyword evidence="6" id="KW-1185">Reference proteome</keyword>
<dbReference type="InterPro" id="IPR023187">
    <property type="entry name" value="Tscrpt_reg_MarR-type_CS"/>
</dbReference>
<proteinExistence type="predicted"/>
<dbReference type="SMART" id="SM00347">
    <property type="entry name" value="HTH_MARR"/>
    <property type="match status" value="1"/>
</dbReference>
<accession>A0A238JSK8</accession>
<dbReference type="GO" id="GO:0003700">
    <property type="term" value="F:DNA-binding transcription factor activity"/>
    <property type="evidence" value="ECO:0007669"/>
    <property type="project" value="InterPro"/>
</dbReference>
<dbReference type="InterPro" id="IPR036390">
    <property type="entry name" value="WH_DNA-bd_sf"/>
</dbReference>
<evidence type="ECO:0000256" key="2">
    <source>
        <dbReference type="ARBA" id="ARBA00023125"/>
    </source>
</evidence>
<dbReference type="InterPro" id="IPR000835">
    <property type="entry name" value="HTH_MarR-typ"/>
</dbReference>
<evidence type="ECO:0000259" key="4">
    <source>
        <dbReference type="PROSITE" id="PS50995"/>
    </source>
</evidence>
<keyword evidence="1" id="KW-0805">Transcription regulation</keyword>
<name>A0A238JSK8_9RHOB</name>
<organism evidence="5 6">
    <name type="scientific">Actibacterium lipolyticum</name>
    <dbReference type="NCBI Taxonomy" id="1524263"/>
    <lineage>
        <taxon>Bacteria</taxon>
        <taxon>Pseudomonadati</taxon>
        <taxon>Pseudomonadota</taxon>
        <taxon>Alphaproteobacteria</taxon>
        <taxon>Rhodobacterales</taxon>
        <taxon>Roseobacteraceae</taxon>
        <taxon>Actibacterium</taxon>
    </lineage>
</organism>
<feature type="domain" description="HTH marR-type" evidence="4">
    <location>
        <begin position="10"/>
        <end position="142"/>
    </location>
</feature>
<dbReference type="InterPro" id="IPR036388">
    <property type="entry name" value="WH-like_DNA-bd_sf"/>
</dbReference>
<keyword evidence="3" id="KW-0804">Transcription</keyword>
<protein>
    <submittedName>
        <fullName evidence="5">Transcriptional regulator SlyA</fullName>
    </submittedName>
</protein>
<evidence type="ECO:0000313" key="5">
    <source>
        <dbReference type="EMBL" id="SMX33164.1"/>
    </source>
</evidence>
<sequence length="151" mass="17187">MNRTQRYRLHQSLGYHLSLVARMQERRLDDWLRPLGLTRITWCILLAVENEGLARPSAIADFVGIDRTATSRALRQMEEAGLITRCSASTDRRMTDVTLSDKGRELVKEGTPLAEENNRLIAEKLSGADKQQLEQLLLKMLKGEELALKKL</sequence>
<gene>
    <name evidence="5" type="primary">slyA_3</name>
    <name evidence="5" type="ORF">COL8621_00971</name>
</gene>